<dbReference type="InterPro" id="IPR014001">
    <property type="entry name" value="Helicase_ATP-bd"/>
</dbReference>
<dbReference type="Pfam" id="PF07517">
    <property type="entry name" value="SecA_DEAD"/>
    <property type="match status" value="1"/>
</dbReference>
<comment type="function">
    <text evidence="15">Part of the Sec protein translocase complex. Interacts with the SecYEG preprotein conducting channel. Has a central role in coupling the hydrolysis of ATP to the transfer of proteins into and across the cell membrane, serving as an ATP-driven molecular motor driving the stepwise translocation of polypeptide chains across the membrane.</text>
</comment>
<dbReference type="InterPro" id="IPR014018">
    <property type="entry name" value="SecA_motor_DEAD"/>
</dbReference>
<comment type="subunit">
    <text evidence="15">Monomer and homodimer. Part of the essential Sec protein translocation apparatus which comprises SecA, SecYEG and auxiliary proteins SecDF. Other proteins may also be involved.</text>
</comment>
<dbReference type="InterPro" id="IPR027417">
    <property type="entry name" value="P-loop_NTPase"/>
</dbReference>
<dbReference type="Gene3D" id="3.40.50.300">
    <property type="entry name" value="P-loop containing nucleotide triphosphate hydrolases"/>
    <property type="match status" value="2"/>
</dbReference>
<keyword evidence="9" id="KW-0862">Zinc</keyword>
<keyword evidence="11 15" id="KW-0653">Protein transport</keyword>
<evidence type="ECO:0000256" key="4">
    <source>
        <dbReference type="ARBA" id="ARBA00022448"/>
    </source>
</evidence>
<dbReference type="HAMAP" id="MF_01382">
    <property type="entry name" value="SecA"/>
    <property type="match status" value="1"/>
</dbReference>
<evidence type="ECO:0000256" key="9">
    <source>
        <dbReference type="ARBA" id="ARBA00022833"/>
    </source>
</evidence>
<keyword evidence="12 15" id="KW-1278">Translocase</keyword>
<evidence type="ECO:0000256" key="1">
    <source>
        <dbReference type="ARBA" id="ARBA00001947"/>
    </source>
</evidence>
<dbReference type="GO" id="GO:0046872">
    <property type="term" value="F:metal ion binding"/>
    <property type="evidence" value="ECO:0007669"/>
    <property type="project" value="UniProtKB-KW"/>
</dbReference>
<feature type="binding site" evidence="15">
    <location>
        <begin position="148"/>
        <end position="152"/>
    </location>
    <ligand>
        <name>ATP</name>
        <dbReference type="ChEBI" id="CHEBI:30616"/>
    </ligand>
</feature>
<dbReference type="PANTHER" id="PTHR30612:SF0">
    <property type="entry name" value="CHLOROPLAST PROTEIN-TRANSPORTING ATPASE"/>
    <property type="match status" value="1"/>
</dbReference>
<dbReference type="InterPro" id="IPR004027">
    <property type="entry name" value="SEC_C_motif"/>
</dbReference>
<evidence type="ECO:0000256" key="15">
    <source>
        <dbReference type="HAMAP-Rule" id="MF_01382"/>
    </source>
</evidence>
<feature type="coiled-coil region" evidence="17">
    <location>
        <begin position="40"/>
        <end position="101"/>
    </location>
</feature>
<dbReference type="Pfam" id="PF01043">
    <property type="entry name" value="SecA_PP_bind"/>
    <property type="match status" value="1"/>
</dbReference>
<evidence type="ECO:0000256" key="7">
    <source>
        <dbReference type="ARBA" id="ARBA00022723"/>
    </source>
</evidence>
<dbReference type="SUPFAM" id="SSF81767">
    <property type="entry name" value="Pre-protein crosslinking domain of SecA"/>
    <property type="match status" value="1"/>
</dbReference>
<dbReference type="SUPFAM" id="SSF81886">
    <property type="entry name" value="Helical scaffold and wing domains of SecA"/>
    <property type="match status" value="1"/>
</dbReference>
<comment type="cofactor">
    <cofactor evidence="1">
        <name>Zn(2+)</name>
        <dbReference type="ChEBI" id="CHEBI:29105"/>
    </cofactor>
</comment>
<comment type="similarity">
    <text evidence="3 15 16">Belongs to the SecA family.</text>
</comment>
<evidence type="ECO:0000256" key="8">
    <source>
        <dbReference type="ARBA" id="ARBA00022741"/>
    </source>
</evidence>
<dbReference type="PROSITE" id="PS51196">
    <property type="entry name" value="SECA_MOTOR_DEAD"/>
    <property type="match status" value="1"/>
</dbReference>
<keyword evidence="10 15" id="KW-0067">ATP-binding</keyword>
<dbReference type="SUPFAM" id="SSF52540">
    <property type="entry name" value="P-loop containing nucleoside triphosphate hydrolases"/>
    <property type="match status" value="2"/>
</dbReference>
<dbReference type="NCBIfam" id="TIGR00963">
    <property type="entry name" value="secA"/>
    <property type="match status" value="1"/>
</dbReference>
<dbReference type="InterPro" id="IPR011116">
    <property type="entry name" value="SecA_Wing/Scaffold"/>
</dbReference>
<dbReference type="GO" id="GO:0008564">
    <property type="term" value="F:protein-exporting ATPase activity"/>
    <property type="evidence" value="ECO:0007669"/>
    <property type="project" value="UniProtKB-EC"/>
</dbReference>
<evidence type="ECO:0000256" key="12">
    <source>
        <dbReference type="ARBA" id="ARBA00022967"/>
    </source>
</evidence>
<dbReference type="Pfam" id="PF21090">
    <property type="entry name" value="P-loop_SecA"/>
    <property type="match status" value="1"/>
</dbReference>
<evidence type="ECO:0000256" key="16">
    <source>
        <dbReference type="RuleBase" id="RU003874"/>
    </source>
</evidence>
<evidence type="ECO:0000259" key="18">
    <source>
        <dbReference type="PROSITE" id="PS51192"/>
    </source>
</evidence>
<name>A0A7C1JWC7_9CHLR</name>
<comment type="subcellular location">
    <subcellularLocation>
        <location evidence="15">Cell membrane</location>
        <topology evidence="15">Peripheral membrane protein</topology>
        <orientation evidence="15">Cytoplasmic side</orientation>
    </subcellularLocation>
    <subcellularLocation>
        <location evidence="15">Cytoplasm</location>
    </subcellularLocation>
    <subcellularLocation>
        <location evidence="2">Membrane</location>
        <topology evidence="2">Peripheral membrane protein</topology>
    </subcellularLocation>
    <text evidence="15">Distribution is 50-50.</text>
</comment>
<evidence type="ECO:0000256" key="11">
    <source>
        <dbReference type="ARBA" id="ARBA00022927"/>
    </source>
</evidence>
<evidence type="ECO:0000256" key="6">
    <source>
        <dbReference type="ARBA" id="ARBA00022490"/>
    </source>
</evidence>
<protein>
    <recommendedName>
        <fullName evidence="15 16">Protein translocase subunit SecA</fullName>
        <ecNumber evidence="15">7.4.2.8</ecNumber>
    </recommendedName>
</protein>
<dbReference type="Gene3D" id="1.10.3060.10">
    <property type="entry name" value="Helical scaffold and wing domains of SecA"/>
    <property type="match status" value="1"/>
</dbReference>
<dbReference type="PRINTS" id="PR00906">
    <property type="entry name" value="SECA"/>
</dbReference>
<evidence type="ECO:0000313" key="20">
    <source>
        <dbReference type="EMBL" id="HDX31308.1"/>
    </source>
</evidence>
<dbReference type="GO" id="GO:0005524">
    <property type="term" value="F:ATP binding"/>
    <property type="evidence" value="ECO:0007669"/>
    <property type="project" value="UniProtKB-UniRule"/>
</dbReference>
<organism evidence="20">
    <name type="scientific">Caldilinea aerophila</name>
    <dbReference type="NCBI Taxonomy" id="133453"/>
    <lineage>
        <taxon>Bacteria</taxon>
        <taxon>Bacillati</taxon>
        <taxon>Chloroflexota</taxon>
        <taxon>Caldilineae</taxon>
        <taxon>Caldilineales</taxon>
        <taxon>Caldilineaceae</taxon>
        <taxon>Caldilinea</taxon>
    </lineage>
</organism>
<comment type="caution">
    <text evidence="20">The sequence shown here is derived from an EMBL/GenBank/DDBJ whole genome shotgun (WGS) entry which is preliminary data.</text>
</comment>
<dbReference type="Pfam" id="PF07516">
    <property type="entry name" value="SecA_SW"/>
    <property type="match status" value="1"/>
</dbReference>
<evidence type="ECO:0000259" key="19">
    <source>
        <dbReference type="PROSITE" id="PS51196"/>
    </source>
</evidence>
<dbReference type="GO" id="GO:0006605">
    <property type="term" value="P:protein targeting"/>
    <property type="evidence" value="ECO:0007669"/>
    <property type="project" value="UniProtKB-UniRule"/>
</dbReference>
<dbReference type="InterPro" id="IPR011115">
    <property type="entry name" value="SecA_DEAD"/>
</dbReference>
<dbReference type="InterPro" id="IPR044722">
    <property type="entry name" value="SecA_SF2_C"/>
</dbReference>
<evidence type="ECO:0000256" key="2">
    <source>
        <dbReference type="ARBA" id="ARBA00004170"/>
    </source>
</evidence>
<dbReference type="GO" id="GO:0017038">
    <property type="term" value="P:protein import"/>
    <property type="evidence" value="ECO:0007669"/>
    <property type="project" value="InterPro"/>
</dbReference>
<keyword evidence="13 15" id="KW-0811">Translocation</keyword>
<keyword evidence="7" id="KW-0479">Metal-binding</keyword>
<dbReference type="Pfam" id="PF02810">
    <property type="entry name" value="SEC-C"/>
    <property type="match status" value="1"/>
</dbReference>
<dbReference type="SMART" id="SM00957">
    <property type="entry name" value="SecA_DEAD"/>
    <property type="match status" value="1"/>
</dbReference>
<reference evidence="20" key="1">
    <citation type="journal article" date="2020" name="mSystems">
        <title>Genome- and Community-Level Interaction Insights into Carbon Utilization and Element Cycling Functions of Hydrothermarchaeota in Hydrothermal Sediment.</title>
        <authorList>
            <person name="Zhou Z."/>
            <person name="Liu Y."/>
            <person name="Xu W."/>
            <person name="Pan J."/>
            <person name="Luo Z.H."/>
            <person name="Li M."/>
        </authorList>
    </citation>
    <scope>NUCLEOTIDE SEQUENCE [LARGE SCALE GENOMIC DNA]</scope>
    <source>
        <strain evidence="20">SpSt-289</strain>
    </source>
</reference>
<dbReference type="SMART" id="SM00958">
    <property type="entry name" value="SecA_PP_bind"/>
    <property type="match status" value="1"/>
</dbReference>
<dbReference type="GO" id="GO:0005829">
    <property type="term" value="C:cytosol"/>
    <property type="evidence" value="ECO:0007669"/>
    <property type="project" value="TreeGrafter"/>
</dbReference>
<dbReference type="NCBIfam" id="NF009538">
    <property type="entry name" value="PRK12904.1"/>
    <property type="match status" value="1"/>
</dbReference>
<keyword evidence="14 15" id="KW-0472">Membrane</keyword>
<keyword evidence="8 15" id="KW-0547">Nucleotide-binding</keyword>
<feature type="binding site" evidence="15">
    <location>
        <position position="130"/>
    </location>
    <ligand>
        <name>ATP</name>
        <dbReference type="ChEBI" id="CHEBI:30616"/>
    </ligand>
</feature>
<feature type="binding site" evidence="15">
    <location>
        <position position="561"/>
    </location>
    <ligand>
        <name>ATP</name>
        <dbReference type="ChEBI" id="CHEBI:30616"/>
    </ligand>
</feature>
<dbReference type="CDD" id="cd18803">
    <property type="entry name" value="SF2_C_secA"/>
    <property type="match status" value="1"/>
</dbReference>
<keyword evidence="4 15" id="KW-0813">Transport</keyword>
<keyword evidence="17" id="KW-0175">Coiled coil</keyword>
<dbReference type="GO" id="GO:0031522">
    <property type="term" value="C:cell envelope Sec protein transport complex"/>
    <property type="evidence" value="ECO:0007669"/>
    <property type="project" value="TreeGrafter"/>
</dbReference>
<dbReference type="FunFam" id="3.90.1440.10:FF:000002">
    <property type="entry name" value="Protein translocase subunit SecA"/>
    <property type="match status" value="1"/>
</dbReference>
<evidence type="ECO:0000256" key="5">
    <source>
        <dbReference type="ARBA" id="ARBA00022475"/>
    </source>
</evidence>
<evidence type="ECO:0000256" key="3">
    <source>
        <dbReference type="ARBA" id="ARBA00007650"/>
    </source>
</evidence>
<dbReference type="EC" id="7.4.2.8" evidence="15"/>
<dbReference type="InterPro" id="IPR000185">
    <property type="entry name" value="SecA"/>
</dbReference>
<dbReference type="InterPro" id="IPR036670">
    <property type="entry name" value="SecA_X-link_sf"/>
</dbReference>
<gene>
    <name evidence="15 20" type="primary">secA</name>
    <name evidence="20" type="ORF">ENQ20_07405</name>
</gene>
<proteinExistence type="inferred from homology"/>
<feature type="domain" description="SecA family profile" evidence="19">
    <location>
        <begin position="3"/>
        <end position="701"/>
    </location>
</feature>
<dbReference type="Gene3D" id="3.90.1440.10">
    <property type="entry name" value="SecA, preprotein cross-linking domain"/>
    <property type="match status" value="1"/>
</dbReference>
<evidence type="ECO:0000256" key="10">
    <source>
        <dbReference type="ARBA" id="ARBA00022840"/>
    </source>
</evidence>
<dbReference type="InterPro" id="IPR036266">
    <property type="entry name" value="SecA_Wing/Scaffold_sf"/>
</dbReference>
<dbReference type="PROSITE" id="PS51192">
    <property type="entry name" value="HELICASE_ATP_BIND_1"/>
    <property type="match status" value="1"/>
</dbReference>
<dbReference type="AlphaFoldDB" id="A0A7C1JWC7"/>
<dbReference type="GO" id="GO:0043952">
    <property type="term" value="P:protein transport by the Sec complex"/>
    <property type="evidence" value="ECO:0007669"/>
    <property type="project" value="TreeGrafter"/>
</dbReference>
<evidence type="ECO:0000256" key="14">
    <source>
        <dbReference type="ARBA" id="ARBA00023136"/>
    </source>
</evidence>
<dbReference type="GO" id="GO:0005886">
    <property type="term" value="C:plasma membrane"/>
    <property type="evidence" value="ECO:0007669"/>
    <property type="project" value="UniProtKB-SubCell"/>
</dbReference>
<dbReference type="PANTHER" id="PTHR30612">
    <property type="entry name" value="SECA INNER MEMBRANE COMPONENT OF SEC PROTEIN SECRETION SYSTEM"/>
    <property type="match status" value="1"/>
</dbReference>
<evidence type="ECO:0000256" key="17">
    <source>
        <dbReference type="SAM" id="Coils"/>
    </source>
</evidence>
<feature type="domain" description="Helicase ATP-binding" evidence="18">
    <location>
        <begin position="132"/>
        <end position="294"/>
    </location>
</feature>
<comment type="catalytic activity">
    <reaction evidence="15">
        <text>ATP + H2O + cellular proteinSide 1 = ADP + phosphate + cellular proteinSide 2.</text>
        <dbReference type="EC" id="7.4.2.8"/>
    </reaction>
</comment>
<dbReference type="CDD" id="cd17928">
    <property type="entry name" value="DEXDc_SecA"/>
    <property type="match status" value="1"/>
</dbReference>
<evidence type="ECO:0000256" key="13">
    <source>
        <dbReference type="ARBA" id="ARBA00023010"/>
    </source>
</evidence>
<accession>A0A7C1JWC7</accession>
<dbReference type="GO" id="GO:0065002">
    <property type="term" value="P:intracellular protein transmembrane transport"/>
    <property type="evidence" value="ECO:0007669"/>
    <property type="project" value="UniProtKB-UniRule"/>
</dbReference>
<dbReference type="PROSITE" id="PS01312">
    <property type="entry name" value="SECA"/>
    <property type="match status" value="1"/>
</dbReference>
<keyword evidence="6 15" id="KW-0963">Cytoplasm</keyword>
<keyword evidence="5 15" id="KW-1003">Cell membrane</keyword>
<dbReference type="EMBL" id="DSMG01000078">
    <property type="protein sequence ID" value="HDX31308.1"/>
    <property type="molecule type" value="Genomic_DNA"/>
</dbReference>
<dbReference type="InterPro" id="IPR011130">
    <property type="entry name" value="SecA_preprotein_X-link_dom"/>
</dbReference>
<dbReference type="InterPro" id="IPR020937">
    <property type="entry name" value="SecA_CS"/>
</dbReference>
<sequence length="983" mass="112408">MFKKLYYTITGDPNEKVLKKYRPIVEQINSLEKEFERKSAEELRAMTQRFKERIAEATADLRKALAEAEQEYLAVLGTDNQKFARVEVERLKKELRKEEEKILWEILPEAFAAVREASKRTTGLRHYDVQLLGGMVLHSGRIAEMKTGEGKTLVATLPLYLNALTGHGVHLVTPNDYLSKVGLQLMGPIYHMLGLSAAVIQNSAGHPDQASFLFDPEFPNADDRFQYLKPITRREAYLADITYGTNNEFGFDYLRDNMVRDISQVVQRELHYAIVDEVDNILIDEARTPLIISGEARESSDYYVQFANLAKRLTPGKHYVVNEKEMTATLTEEGIAYVERTLGIDNLYDPEHFEMLPYLDNALRAVALYHRDRDYIVRGNEVIIVDEFTGRLMEGRRYAEGLHQAIEAKEGVKVQKESMTLATITFQNYFRMYNKLAGMTGTAKTEEEEFQRIYDLEVVQIPTYKPVIRQDLDDLVYRTQEAKFKAVLEDIKEKHRQGRPVLVGTVAIETSEYVSNLLKRNGIPHEVLNAKNHEREATIIAQAGRPGAVTIATNMAGRGVDILLGGNAEGLAREQLRKEQFDLSTIRQSEWNRAVDMLKRGQDPTTIYSDRWAQVLTEQWRAVERDRELVRQLGGLHVIGTERHEARRIDNQLRGRAGRLGDPGSSRFYLSLEDDLMRKFGGERIAGIMARLGVEDDVPIEAGLVNKAIENAQTKVEGYNFDIRKHVLRYDEVVNEQRNRIYEQRRRILTEPSLRPTIEDMITNEVRELVAQHTAADLEDEWELEELAQALRALVHHLPPDFSPKRWENKKRSEIEADAIALALQAYEAKEKEIGEELMRGAEKQLMLMAVDSRWVRHLTDLDRLREGIGLRALAQQDPVVAYKREAFEMYSEMINAIRSDTVRAVFSLSLQPQTQQVPVFAPIARNIRTNRDGGDGKPQTVRKSGHQLGRNDPCWCGSGKKYKNCHMKSDLAQGTPQRMAAK</sequence>